<feature type="domain" description="RING-type" evidence="1">
    <location>
        <begin position="183"/>
        <end position="220"/>
    </location>
</feature>
<dbReference type="InterPro" id="IPR013083">
    <property type="entry name" value="Znf_RING/FYVE/PHD"/>
</dbReference>
<evidence type="ECO:0000313" key="3">
    <source>
        <dbReference type="EMBL" id="EIE25760.1"/>
    </source>
</evidence>
<evidence type="ECO:0008006" key="5">
    <source>
        <dbReference type="Google" id="ProtNLM"/>
    </source>
</evidence>
<reference evidence="3 4" key="1">
    <citation type="journal article" date="2012" name="Genome Biol.">
        <title>The genome of the polar eukaryotic microalga coccomyxa subellipsoidea reveals traits of cold adaptation.</title>
        <authorList>
            <person name="Blanc G."/>
            <person name="Agarkova I."/>
            <person name="Grimwood J."/>
            <person name="Kuo A."/>
            <person name="Brueggeman A."/>
            <person name="Dunigan D."/>
            <person name="Gurnon J."/>
            <person name="Ladunga I."/>
            <person name="Lindquist E."/>
            <person name="Lucas S."/>
            <person name="Pangilinan J."/>
            <person name="Proschold T."/>
            <person name="Salamov A."/>
            <person name="Schmutz J."/>
            <person name="Weeks D."/>
            <person name="Yamada T."/>
            <person name="Claverie J.M."/>
            <person name="Grigoriev I."/>
            <person name="Van Etten J."/>
            <person name="Lomsadze A."/>
            <person name="Borodovsky M."/>
        </authorList>
    </citation>
    <scope>NUCLEOTIDE SEQUENCE [LARGE SCALE GENOMIC DNA]</scope>
    <source>
        <strain evidence="3 4">C-169</strain>
    </source>
</reference>
<gene>
    <name evidence="3" type="ORF">COCSUDRAFT_60776</name>
</gene>
<dbReference type="Proteomes" id="UP000007264">
    <property type="component" value="Unassembled WGS sequence"/>
</dbReference>
<dbReference type="InterPro" id="IPR011990">
    <property type="entry name" value="TPR-like_helical_dom_sf"/>
</dbReference>
<dbReference type="Gene3D" id="1.20.58.1480">
    <property type="match status" value="1"/>
</dbReference>
<dbReference type="GO" id="GO:0005737">
    <property type="term" value="C:cytoplasm"/>
    <property type="evidence" value="ECO:0007669"/>
    <property type="project" value="UniProtKB-ARBA"/>
</dbReference>
<keyword evidence="4" id="KW-1185">Reference proteome</keyword>
<dbReference type="GeneID" id="17043764"/>
<evidence type="ECO:0000259" key="2">
    <source>
        <dbReference type="SMART" id="SM00464"/>
    </source>
</evidence>
<dbReference type="InterPro" id="IPR046336">
    <property type="entry name" value="Lon_prtase_N_sf"/>
</dbReference>
<dbReference type="EMBL" id="AGSI01000003">
    <property type="protein sequence ID" value="EIE25760.1"/>
    <property type="molecule type" value="Genomic_DNA"/>
</dbReference>
<dbReference type="PANTHER" id="PTHR23327">
    <property type="entry name" value="RING FINGER PROTEIN 127"/>
    <property type="match status" value="1"/>
</dbReference>
<dbReference type="InterPro" id="IPR019734">
    <property type="entry name" value="TPR_rpt"/>
</dbReference>
<dbReference type="SMART" id="SM00028">
    <property type="entry name" value="TPR"/>
    <property type="match status" value="2"/>
</dbReference>
<dbReference type="Pfam" id="PF02190">
    <property type="entry name" value="LON_substr_bdg"/>
    <property type="match status" value="1"/>
</dbReference>
<dbReference type="InterPro" id="IPR001841">
    <property type="entry name" value="Znf_RING"/>
</dbReference>
<dbReference type="SMART" id="SM00184">
    <property type="entry name" value="RING"/>
    <property type="match status" value="1"/>
</dbReference>
<accession>I0Z541</accession>
<feature type="domain" description="Lon N-terminal" evidence="2">
    <location>
        <begin position="270"/>
        <end position="469"/>
    </location>
</feature>
<dbReference type="InterPro" id="IPR015947">
    <property type="entry name" value="PUA-like_sf"/>
</dbReference>
<dbReference type="InterPro" id="IPR003111">
    <property type="entry name" value="Lon_prtase_N"/>
</dbReference>
<sequence>MDVSTSDLDVTDIEAVKNKGHREVAAGQFENAINAFSLALKLARDPSEEARVLSNRSGAFASLCRKLRSIPAAQSEAQALYGLDPFTLAQLALKDAERAVTLQPKWAKAHLQLGSAFYLVERYEDAQAALLEGLALEPGSPSLREALFAVREALSNAASTSAAQPSGTPRSARTVERCDDTECILCMKLLYEPVTTPCGHTFCRACFARTTDHSNKCPMCRTVLHVGRQLPVTVALASVLERSFPDEYAARRDESRSTAAQGTPAAGEAPLPLFVMSCMMPGEKMALNIFEPRYRLMVRRCMEGARRFGMATVGASHTLNNFACECEILECQPQPDGRFYLEVVGRRRFTIQQSWEQDGYRVAMPQFFGDDAPQPGSTEAIELAALAAAVEARADAWVDRVKAYARGRRGIRVMELLQRAGEKPAAACAEALSFWVANLLPMEAADLLRLLGLTHTRDRLAYELALFDEHSAAGETCAVM</sequence>
<dbReference type="Gene3D" id="3.30.40.10">
    <property type="entry name" value="Zinc/RING finger domain, C3HC4 (zinc finger)"/>
    <property type="match status" value="1"/>
</dbReference>
<name>I0Z541_COCSC</name>
<organism evidence="3 4">
    <name type="scientific">Coccomyxa subellipsoidea (strain C-169)</name>
    <name type="common">Green microalga</name>
    <dbReference type="NCBI Taxonomy" id="574566"/>
    <lineage>
        <taxon>Eukaryota</taxon>
        <taxon>Viridiplantae</taxon>
        <taxon>Chlorophyta</taxon>
        <taxon>core chlorophytes</taxon>
        <taxon>Trebouxiophyceae</taxon>
        <taxon>Trebouxiophyceae incertae sedis</taxon>
        <taxon>Coccomyxaceae</taxon>
        <taxon>Coccomyxa</taxon>
        <taxon>Coccomyxa subellipsoidea</taxon>
    </lineage>
</organism>
<dbReference type="SUPFAM" id="SSF48452">
    <property type="entry name" value="TPR-like"/>
    <property type="match status" value="1"/>
</dbReference>
<dbReference type="CDD" id="cd16514">
    <property type="entry name" value="RING-HC_LONFs_rpt2"/>
    <property type="match status" value="1"/>
</dbReference>
<dbReference type="eggNOG" id="KOG4159">
    <property type="taxonomic scope" value="Eukaryota"/>
</dbReference>
<comment type="caution">
    <text evidence="3">The sequence shown here is derived from an EMBL/GenBank/DDBJ whole genome shotgun (WGS) entry which is preliminary data.</text>
</comment>
<proteinExistence type="predicted"/>
<evidence type="ECO:0000259" key="1">
    <source>
        <dbReference type="SMART" id="SM00184"/>
    </source>
</evidence>
<dbReference type="PANTHER" id="PTHR23327:SF42">
    <property type="entry name" value="LON PEPTIDASE N-TERMINAL DOMAIN AND RING FINGER PROTEIN C14F5.10C"/>
    <property type="match status" value="1"/>
</dbReference>
<dbReference type="Gene3D" id="1.25.40.10">
    <property type="entry name" value="Tetratricopeptide repeat domain"/>
    <property type="match status" value="1"/>
</dbReference>
<dbReference type="STRING" id="574566.I0Z541"/>
<dbReference type="KEGG" id="csl:COCSUDRAFT_60776"/>
<dbReference type="SMART" id="SM00464">
    <property type="entry name" value="LON"/>
    <property type="match status" value="1"/>
</dbReference>
<evidence type="ECO:0000313" key="4">
    <source>
        <dbReference type="Proteomes" id="UP000007264"/>
    </source>
</evidence>
<dbReference type="GO" id="GO:0061630">
    <property type="term" value="F:ubiquitin protein ligase activity"/>
    <property type="evidence" value="ECO:0007669"/>
    <property type="project" value="TreeGrafter"/>
</dbReference>
<dbReference type="AlphaFoldDB" id="I0Z541"/>
<dbReference type="SUPFAM" id="SSF88697">
    <property type="entry name" value="PUA domain-like"/>
    <property type="match status" value="1"/>
</dbReference>
<dbReference type="Pfam" id="PF13923">
    <property type="entry name" value="zf-C3HC4_2"/>
    <property type="match status" value="1"/>
</dbReference>
<dbReference type="Gene3D" id="2.30.130.40">
    <property type="entry name" value="LON domain-like"/>
    <property type="match status" value="1"/>
</dbReference>
<dbReference type="SUPFAM" id="SSF57850">
    <property type="entry name" value="RING/U-box"/>
    <property type="match status" value="1"/>
</dbReference>
<dbReference type="OrthoDB" id="264917at2759"/>
<protein>
    <recommendedName>
        <fullName evidence="5">LON-domain-containing protein</fullName>
    </recommendedName>
</protein>
<dbReference type="RefSeq" id="XP_005650304.1">
    <property type="nucleotide sequence ID" value="XM_005650247.1"/>
</dbReference>